<proteinExistence type="predicted"/>
<reference evidence="3" key="1">
    <citation type="submission" date="2021-06" db="EMBL/GenBank/DDBJ databases">
        <authorList>
            <person name="Kallberg Y."/>
            <person name="Tangrot J."/>
            <person name="Rosling A."/>
        </authorList>
    </citation>
    <scope>NUCLEOTIDE SEQUENCE</scope>
    <source>
        <strain evidence="3">CL551</strain>
    </source>
</reference>
<evidence type="ECO:0000256" key="1">
    <source>
        <dbReference type="SAM" id="MobiDB-lite"/>
    </source>
</evidence>
<comment type="caution">
    <text evidence="3">The sequence shown here is derived from an EMBL/GenBank/DDBJ whole genome shotgun (WGS) entry which is preliminary data.</text>
</comment>
<evidence type="ECO:0000313" key="4">
    <source>
        <dbReference type="Proteomes" id="UP000789342"/>
    </source>
</evidence>
<accession>A0A9N9N7I4</accession>
<feature type="region of interest" description="Disordered" evidence="1">
    <location>
        <begin position="1"/>
        <end position="45"/>
    </location>
</feature>
<sequence>MSQSPHNIGSPLSSPDGTSRSSGLEDESGQVSLERKLRRELRKRQ</sequence>
<evidence type="ECO:0000313" key="3">
    <source>
        <dbReference type="EMBL" id="CAG8708050.1"/>
    </source>
</evidence>
<feature type="non-terminal residue" evidence="3">
    <location>
        <position position="45"/>
    </location>
</feature>
<dbReference type="OrthoDB" id="2492260at2759"/>
<dbReference type="EMBL" id="CAJVPV010014088">
    <property type="protein sequence ID" value="CAG8682265.1"/>
    <property type="molecule type" value="Genomic_DNA"/>
</dbReference>
<dbReference type="Proteomes" id="UP000789342">
    <property type="component" value="Unassembled WGS sequence"/>
</dbReference>
<organism evidence="3 4">
    <name type="scientific">Acaulospora morrowiae</name>
    <dbReference type="NCBI Taxonomy" id="94023"/>
    <lineage>
        <taxon>Eukaryota</taxon>
        <taxon>Fungi</taxon>
        <taxon>Fungi incertae sedis</taxon>
        <taxon>Mucoromycota</taxon>
        <taxon>Glomeromycotina</taxon>
        <taxon>Glomeromycetes</taxon>
        <taxon>Diversisporales</taxon>
        <taxon>Acaulosporaceae</taxon>
        <taxon>Acaulospora</taxon>
    </lineage>
</organism>
<keyword evidence="4" id="KW-1185">Reference proteome</keyword>
<feature type="compositionally biased region" description="Basic residues" evidence="1">
    <location>
        <begin position="36"/>
        <end position="45"/>
    </location>
</feature>
<gene>
    <name evidence="2" type="ORF">AMORRO_LOCUS11302</name>
    <name evidence="3" type="ORF">AMORRO_LOCUS12536</name>
</gene>
<dbReference type="EMBL" id="CAJVPV010018631">
    <property type="protein sequence ID" value="CAG8708050.1"/>
    <property type="molecule type" value="Genomic_DNA"/>
</dbReference>
<feature type="compositionally biased region" description="Polar residues" evidence="1">
    <location>
        <begin position="1"/>
        <end position="22"/>
    </location>
</feature>
<evidence type="ECO:0000313" key="2">
    <source>
        <dbReference type="EMBL" id="CAG8682265.1"/>
    </source>
</evidence>
<dbReference type="AlphaFoldDB" id="A0A9N9N7I4"/>
<protein>
    <submittedName>
        <fullName evidence="3">2556_t:CDS:1</fullName>
    </submittedName>
    <submittedName>
        <fullName evidence="2">969_t:CDS:1</fullName>
    </submittedName>
</protein>
<name>A0A9N9N7I4_9GLOM</name>